<accession>A0A8I6TFF3</accession>
<evidence type="ECO:0000313" key="2">
    <source>
        <dbReference type="Proteomes" id="UP000494040"/>
    </source>
</evidence>
<dbReference type="GO" id="GO:0000127">
    <property type="term" value="C:transcription factor TFIIIC complex"/>
    <property type="evidence" value="ECO:0007669"/>
    <property type="project" value="TreeGrafter"/>
</dbReference>
<dbReference type="Pfam" id="PF13181">
    <property type="entry name" value="TPR_8"/>
    <property type="match status" value="1"/>
</dbReference>
<dbReference type="PANTHER" id="PTHR23082">
    <property type="entry name" value="TRANSCRIPTION INITIATION FACTOR IIIC TFIIIC , POLYPEPTIDE 3-RELATED"/>
    <property type="match status" value="1"/>
</dbReference>
<organism evidence="1 2">
    <name type="scientific">Cimex lectularius</name>
    <name type="common">Bed bug</name>
    <name type="synonym">Acanthia lectularia</name>
    <dbReference type="NCBI Taxonomy" id="79782"/>
    <lineage>
        <taxon>Eukaryota</taxon>
        <taxon>Metazoa</taxon>
        <taxon>Ecdysozoa</taxon>
        <taxon>Arthropoda</taxon>
        <taxon>Hexapoda</taxon>
        <taxon>Insecta</taxon>
        <taxon>Pterygota</taxon>
        <taxon>Neoptera</taxon>
        <taxon>Paraneoptera</taxon>
        <taxon>Hemiptera</taxon>
        <taxon>Heteroptera</taxon>
        <taxon>Panheteroptera</taxon>
        <taxon>Cimicomorpha</taxon>
        <taxon>Cimicidae</taxon>
        <taxon>Cimex</taxon>
    </lineage>
</organism>
<name>A0A8I6TFF3_CIMLE</name>
<proteinExistence type="predicted"/>
<protein>
    <recommendedName>
        <fullName evidence="3">General transcription factor 3C polypeptide 3</fullName>
    </recommendedName>
</protein>
<dbReference type="InterPro" id="IPR011990">
    <property type="entry name" value="TPR-like_helical_dom_sf"/>
</dbReference>
<dbReference type="OMA" id="SSPNMKF"/>
<dbReference type="Gene3D" id="1.25.40.10">
    <property type="entry name" value="Tetratricopeptide repeat domain"/>
    <property type="match status" value="2"/>
</dbReference>
<dbReference type="KEGG" id="clec:106668102"/>
<dbReference type="Pfam" id="PF14559">
    <property type="entry name" value="TPR_19"/>
    <property type="match status" value="1"/>
</dbReference>
<evidence type="ECO:0000313" key="1">
    <source>
        <dbReference type="EnsemblMetazoa" id="XP_014252037.1"/>
    </source>
</evidence>
<dbReference type="Proteomes" id="UP000494040">
    <property type="component" value="Unassembled WGS sequence"/>
</dbReference>
<keyword evidence="2" id="KW-1185">Reference proteome</keyword>
<dbReference type="GeneID" id="106668102"/>
<dbReference type="PANTHER" id="PTHR23082:SF0">
    <property type="entry name" value="GENERAL TRANSCRIPTION FACTOR 3C POLYPEPTIDE 3"/>
    <property type="match status" value="1"/>
</dbReference>
<dbReference type="EnsemblMetazoa" id="XM_014396551.2">
    <property type="protein sequence ID" value="XP_014252037.1"/>
    <property type="gene ID" value="LOC106668102"/>
</dbReference>
<dbReference type="InterPro" id="IPR039340">
    <property type="entry name" value="Tfc4/TFIIIC-102/Sfc4"/>
</dbReference>
<dbReference type="GO" id="GO:0006383">
    <property type="term" value="P:transcription by RNA polymerase III"/>
    <property type="evidence" value="ECO:0007669"/>
    <property type="project" value="InterPro"/>
</dbReference>
<evidence type="ECO:0008006" key="3">
    <source>
        <dbReference type="Google" id="ProtNLM"/>
    </source>
</evidence>
<dbReference type="InterPro" id="IPR019734">
    <property type="entry name" value="TPR_rpt"/>
</dbReference>
<dbReference type="RefSeq" id="XP_014252037.1">
    <property type="nucleotide sequence ID" value="XM_014396551.2"/>
</dbReference>
<dbReference type="OrthoDB" id="151490at2759"/>
<dbReference type="SMART" id="SM00028">
    <property type="entry name" value="TPR"/>
    <property type="match status" value="6"/>
</dbReference>
<reference evidence="1" key="1">
    <citation type="submission" date="2022-01" db="UniProtKB">
        <authorList>
            <consortium name="EnsemblMetazoa"/>
        </authorList>
    </citation>
    <scope>IDENTIFICATION</scope>
</reference>
<dbReference type="AlphaFoldDB" id="A0A8I6TFF3"/>
<sequence>MESSDNSKIILDISAPSTSSENIAMDEDIFSANEEDQALVSKFLEGEMNFNDYIENVAGPTLPEDTEMYDIKPLVESIKKNESVNKAKKGMRKLPPALKGLMGEANLRVARGDKETAVKICLEIIRQVPTAAEPFLTLAGIYDEMGDEEKFLQMSLVAAHLSSTDAYQWVHLAELSEKQNLIKQAITCYTKAINLDIQDMELHQRRATLLESLGDKKTAIRGYIRLLCSLKPEQGELIISLAKTIAQLCHKENDLQKASYVLEIAIQKCPQLINLEIINLQLELLLQMKNYKSCLDIMLAFCNLVVKTEFDGDDIKIINFEIPSETPIDIMTKMIIVMIHMKATHLIDTLMEPIMNLEPSTAGDLYLDIVDAFVENKLYENAHKLLHTLIQSEEYCLPGVWLKYAENLKNLKKFQEATTAYYKVLENVPQHVEVRMTLASLLVELGRPDEAINALTQNEEYDYLDVGLLYEKCTLLRRDPSRAQELIMVSQVLFSRHCTQIRNKDELSTISTLQRYDRKRVAVKQVRKSKKESEADSDIPTFRTDKKGPTIEEEWELFKYICSLCIEHKMYITLQRLTFTVQLSTIFHVYKFDIDVLSVIAAYLNRDSHNGYNIIRTLVAKKCLSVKLWHLFNLIITKSDDARHNRFIMRQLSRDCEHPALGILHGNNCLVSGTYKYAMHEYSTSYSKNPTPLSALLLGLTYLQMAAQKFTSKKHHLVLQALGLLAQYKDKRSPQGLQEVHYNLARGFHHLGLYTSAIFHYKKVFEYRDLILPSQKPEVFDLSREAAFNLHLIYSQSESFNIARMFLDKYIVI</sequence>
<dbReference type="SUPFAM" id="SSF48452">
    <property type="entry name" value="TPR-like"/>
    <property type="match status" value="2"/>
</dbReference>